<evidence type="ECO:0000259" key="5">
    <source>
        <dbReference type="PROSITE" id="PS50937"/>
    </source>
</evidence>
<sequence>MSYSVGQVAELAGVTVRTLHHYGQIGLLEPQDRTGAGYRRYSTDDLDRLHTILFYRELGFSLDDIATILADPAAGPGAHLRRQRELLTERINRLTAMVAAVDKELEAYTMGISLTPEEKLEIFGPNYSEDYETEAHQRWGDTDAWKQSQQRTSTFTKQQWIEIKAAGDELNRRLAEAMTSGAAPDSPAAMDLAEEHRRSIETFYDCGYQMHRGIGDMYAADERFTRTYEDVAPGLAQWLRDAIHANADRAEAR</sequence>
<accession>C8X7X1</accession>
<dbReference type="Pfam" id="PF07739">
    <property type="entry name" value="TipAS"/>
    <property type="match status" value="1"/>
</dbReference>
<evidence type="ECO:0000256" key="2">
    <source>
        <dbReference type="ARBA" id="ARBA00023125"/>
    </source>
</evidence>
<keyword evidence="1" id="KW-0805">Transcription regulation</keyword>
<reference evidence="7" key="1">
    <citation type="submission" date="2009-09" db="EMBL/GenBank/DDBJ databases">
        <title>The complete genome of Nakamurella multipartita DSM 44233.</title>
        <authorList>
            <consortium name="US DOE Joint Genome Institute (JGI-PGF)"/>
            <person name="Lucas S."/>
            <person name="Copeland A."/>
            <person name="Lapidus A."/>
            <person name="Glavina del Rio T."/>
            <person name="Dalin E."/>
            <person name="Tice H."/>
            <person name="Bruce D."/>
            <person name="Goodwin L."/>
            <person name="Pitluck S."/>
            <person name="Kyrpides N."/>
            <person name="Mavromatis K."/>
            <person name="Ivanova N."/>
            <person name="Ovchinnikova G."/>
            <person name="Sims D."/>
            <person name="Meincke L."/>
            <person name="Brettin T."/>
            <person name="Detter J.C."/>
            <person name="Han C."/>
            <person name="Larimer F."/>
            <person name="Land M."/>
            <person name="Hauser L."/>
            <person name="Markowitz V."/>
            <person name="Cheng J.-F."/>
            <person name="Hugenholtz P."/>
            <person name="Woyke T."/>
            <person name="Wu D."/>
            <person name="Klenk H.-P."/>
            <person name="Eisen J.A."/>
        </authorList>
    </citation>
    <scope>NUCLEOTIDE SEQUENCE [LARGE SCALE GENOMIC DNA]</scope>
    <source>
        <strain evidence="7">ATCC 700099 / DSM 44233 / CIP 104796 / JCM 9543 / NBRC 105858 / Y-104</strain>
    </source>
</reference>
<dbReference type="PANTHER" id="PTHR30204">
    <property type="entry name" value="REDOX-CYCLING DRUG-SENSING TRANSCRIPTIONAL ACTIVATOR SOXR"/>
    <property type="match status" value="1"/>
</dbReference>
<dbReference type="KEGG" id="nml:Namu_4698"/>
<dbReference type="CDD" id="cd01106">
    <property type="entry name" value="HTH_TipAL-Mta"/>
    <property type="match status" value="1"/>
</dbReference>
<name>C8X7X1_NAKMY</name>
<dbReference type="RefSeq" id="WP_015749788.1">
    <property type="nucleotide sequence ID" value="NC_013235.1"/>
</dbReference>
<dbReference type="GO" id="GO:0003700">
    <property type="term" value="F:DNA-binding transcription factor activity"/>
    <property type="evidence" value="ECO:0007669"/>
    <property type="project" value="InterPro"/>
</dbReference>
<dbReference type="Proteomes" id="UP000002218">
    <property type="component" value="Chromosome"/>
</dbReference>
<evidence type="ECO:0000313" key="7">
    <source>
        <dbReference type="Proteomes" id="UP000002218"/>
    </source>
</evidence>
<dbReference type="SUPFAM" id="SSF46955">
    <property type="entry name" value="Putative DNA-binding domain"/>
    <property type="match status" value="1"/>
</dbReference>
<dbReference type="GO" id="GO:0003677">
    <property type="term" value="F:DNA binding"/>
    <property type="evidence" value="ECO:0007669"/>
    <property type="project" value="UniProtKB-KW"/>
</dbReference>
<evidence type="ECO:0000313" key="6">
    <source>
        <dbReference type="EMBL" id="ACV80974.1"/>
    </source>
</evidence>
<dbReference type="EMBL" id="CP001737">
    <property type="protein sequence ID" value="ACV80974.1"/>
    <property type="molecule type" value="Genomic_DNA"/>
</dbReference>
<dbReference type="InterPro" id="IPR047057">
    <property type="entry name" value="MerR_fam"/>
</dbReference>
<feature type="domain" description="HTH merR-type" evidence="5">
    <location>
        <begin position="1"/>
        <end position="71"/>
    </location>
</feature>
<keyword evidence="3" id="KW-0010">Activator</keyword>
<organism evidence="6 7">
    <name type="scientific">Nakamurella multipartita (strain ATCC 700099 / DSM 44233 / CIP 104796 / JCM 9543 / NBRC 105858 / Y-104)</name>
    <name type="common">Microsphaera multipartita</name>
    <dbReference type="NCBI Taxonomy" id="479431"/>
    <lineage>
        <taxon>Bacteria</taxon>
        <taxon>Bacillati</taxon>
        <taxon>Actinomycetota</taxon>
        <taxon>Actinomycetes</taxon>
        <taxon>Nakamurellales</taxon>
        <taxon>Nakamurellaceae</taxon>
        <taxon>Nakamurella</taxon>
    </lineage>
</organism>
<keyword evidence="2" id="KW-0238">DNA-binding</keyword>
<keyword evidence="7" id="KW-1185">Reference proteome</keyword>
<evidence type="ECO:0000256" key="1">
    <source>
        <dbReference type="ARBA" id="ARBA00023015"/>
    </source>
</evidence>
<dbReference type="STRING" id="479431.Namu_4698"/>
<gene>
    <name evidence="6" type="ordered locus">Namu_4698</name>
</gene>
<dbReference type="Gene3D" id="1.10.490.50">
    <property type="entry name" value="Antibiotic binding domain of TipA-like multidrug resistance regulators"/>
    <property type="match status" value="1"/>
</dbReference>
<dbReference type="Gene3D" id="1.10.1660.10">
    <property type="match status" value="1"/>
</dbReference>
<dbReference type="SUPFAM" id="SSF89082">
    <property type="entry name" value="Antibiotic binding domain of TipA-like multidrug resistance regulators"/>
    <property type="match status" value="1"/>
</dbReference>
<dbReference type="PROSITE" id="PS50937">
    <property type="entry name" value="HTH_MERR_2"/>
    <property type="match status" value="1"/>
</dbReference>
<dbReference type="AlphaFoldDB" id="C8X7X1"/>
<dbReference type="InterPro" id="IPR012925">
    <property type="entry name" value="TipAS_dom"/>
</dbReference>
<dbReference type="PANTHER" id="PTHR30204:SF90">
    <property type="entry name" value="HTH-TYPE TRANSCRIPTIONAL ACTIVATOR MTA"/>
    <property type="match status" value="1"/>
</dbReference>
<proteinExistence type="predicted"/>
<keyword evidence="4" id="KW-0804">Transcription</keyword>
<evidence type="ECO:0000256" key="4">
    <source>
        <dbReference type="ARBA" id="ARBA00023163"/>
    </source>
</evidence>
<dbReference type="eggNOG" id="COG0789">
    <property type="taxonomic scope" value="Bacteria"/>
</dbReference>
<dbReference type="Pfam" id="PF13411">
    <property type="entry name" value="MerR_1"/>
    <property type="match status" value="1"/>
</dbReference>
<dbReference type="InParanoid" id="C8X7X1"/>
<evidence type="ECO:0000256" key="3">
    <source>
        <dbReference type="ARBA" id="ARBA00023159"/>
    </source>
</evidence>
<dbReference type="PRINTS" id="PR00040">
    <property type="entry name" value="HTHMERR"/>
</dbReference>
<reference evidence="6 7" key="2">
    <citation type="journal article" date="2010" name="Stand. Genomic Sci.">
        <title>Complete genome sequence of Nakamurella multipartita type strain (Y-104).</title>
        <authorList>
            <person name="Tice H."/>
            <person name="Mayilraj S."/>
            <person name="Sims D."/>
            <person name="Lapidus A."/>
            <person name="Nolan M."/>
            <person name="Lucas S."/>
            <person name="Glavina Del Rio T."/>
            <person name="Copeland A."/>
            <person name="Cheng J.F."/>
            <person name="Meincke L."/>
            <person name="Bruce D."/>
            <person name="Goodwin L."/>
            <person name="Pitluck S."/>
            <person name="Ivanova N."/>
            <person name="Mavromatis K."/>
            <person name="Ovchinnikova G."/>
            <person name="Pati A."/>
            <person name="Chen A."/>
            <person name="Palaniappan K."/>
            <person name="Land M."/>
            <person name="Hauser L."/>
            <person name="Chang Y.J."/>
            <person name="Jeffries C.D."/>
            <person name="Detter J.C."/>
            <person name="Brettin T."/>
            <person name="Rohde M."/>
            <person name="Goker M."/>
            <person name="Bristow J."/>
            <person name="Eisen J.A."/>
            <person name="Markowitz V."/>
            <person name="Hugenholtz P."/>
            <person name="Kyrpides N.C."/>
            <person name="Klenk H.P."/>
            <person name="Chen F."/>
        </authorList>
    </citation>
    <scope>NUCLEOTIDE SEQUENCE [LARGE SCALE GENOMIC DNA]</scope>
    <source>
        <strain evidence="7">ATCC 700099 / DSM 44233 / CIP 104796 / JCM 9543 / NBRC 105858 / Y-104</strain>
    </source>
</reference>
<dbReference type="OrthoDB" id="9809391at2"/>
<dbReference type="InterPro" id="IPR000551">
    <property type="entry name" value="MerR-type_HTH_dom"/>
</dbReference>
<protein>
    <submittedName>
        <fullName evidence="6">Transcriptional regulator, MerR family</fullName>
    </submittedName>
</protein>
<dbReference type="InterPro" id="IPR036244">
    <property type="entry name" value="TipA-like_antibiotic-bd"/>
</dbReference>
<dbReference type="HOGENOM" id="CLU_060077_0_6_11"/>
<dbReference type="InterPro" id="IPR009061">
    <property type="entry name" value="DNA-bd_dom_put_sf"/>
</dbReference>
<dbReference type="SMART" id="SM00422">
    <property type="entry name" value="HTH_MERR"/>
    <property type="match status" value="1"/>
</dbReference>